<comment type="similarity">
    <text evidence="3 10">Belongs to the cytochrome c oxidase bacterial subunit CtaF family.</text>
</comment>
<keyword evidence="8 10" id="KW-0472">Membrane</keyword>
<evidence type="ECO:0000313" key="15">
    <source>
        <dbReference type="Proteomes" id="UP000630594"/>
    </source>
</evidence>
<evidence type="ECO:0000313" key="12">
    <source>
        <dbReference type="EMBL" id="GGD18143.1"/>
    </source>
</evidence>
<gene>
    <name evidence="12" type="primary">ctaF</name>
    <name evidence="13" type="ORF">E2C04_06550</name>
    <name evidence="12" type="ORF">GCM10007231_16550</name>
</gene>
<dbReference type="GO" id="GO:0005886">
    <property type="term" value="C:plasma membrane"/>
    <property type="evidence" value="ECO:0007669"/>
    <property type="project" value="UniProtKB-SubCell"/>
</dbReference>
<evidence type="ECO:0000256" key="1">
    <source>
        <dbReference type="ARBA" id="ARBA00002536"/>
    </source>
</evidence>
<evidence type="ECO:0000256" key="3">
    <source>
        <dbReference type="ARBA" id="ARBA00006870"/>
    </source>
</evidence>
<reference evidence="12" key="2">
    <citation type="journal article" date="2014" name="Int. J. Syst. Evol. Microbiol.">
        <title>Complete genome of a new Firmicutes species belonging to the dominant human colonic microbiota ('Ruminococcus bicirculans') reveals two chromosomes and a selective capacity to utilize plant glucans.</title>
        <authorList>
            <consortium name="NISC Comparative Sequencing Program"/>
            <person name="Wegmann U."/>
            <person name="Louis P."/>
            <person name="Goesmann A."/>
            <person name="Henrissat B."/>
            <person name="Duncan S.H."/>
            <person name="Flint H.J."/>
        </authorList>
    </citation>
    <scope>NUCLEOTIDE SEQUENCE</scope>
    <source>
        <strain evidence="12">CCM 7403</strain>
    </source>
</reference>
<reference evidence="13 14" key="1">
    <citation type="journal article" date="2008" name="Int. J. Syst. Evol. Microbiol.">
        <title>Nocardioides daphniae sp. nov., isolated from Daphnia cucullata (Crustacea: Cladocera).</title>
        <authorList>
            <person name="Toth E.M."/>
            <person name="Keki Z."/>
            <person name="Homonnay Z.G."/>
            <person name="Borsodi A.K."/>
            <person name="Marialigeti K."/>
            <person name="Schumann P."/>
        </authorList>
    </citation>
    <scope>NUCLEOTIDE SEQUENCE [LARGE SCALE GENOMIC DNA]</scope>
    <source>
        <strain evidence="13 14">JCM 16608</strain>
    </source>
</reference>
<reference evidence="13" key="4">
    <citation type="submission" date="2019-03" db="EMBL/GenBank/DDBJ databases">
        <authorList>
            <person name="Huang Y."/>
        </authorList>
    </citation>
    <scope>NUCLEOTIDE SEQUENCE</scope>
    <source>
        <strain evidence="13">JCM 16608</strain>
    </source>
</reference>
<dbReference type="GO" id="GO:0022900">
    <property type="term" value="P:electron transport chain"/>
    <property type="evidence" value="ECO:0007669"/>
    <property type="project" value="InterPro"/>
</dbReference>
<evidence type="ECO:0000256" key="4">
    <source>
        <dbReference type="ARBA" id="ARBA00022475"/>
    </source>
</evidence>
<dbReference type="OrthoDB" id="5244617at2"/>
<evidence type="ECO:0000256" key="9">
    <source>
        <dbReference type="ARBA" id="ARBA00047816"/>
    </source>
</evidence>
<reference evidence="12" key="5">
    <citation type="submission" date="2024-05" db="EMBL/GenBank/DDBJ databases">
        <authorList>
            <person name="Sun Q."/>
            <person name="Sedlacek I."/>
        </authorList>
    </citation>
    <scope>NUCLEOTIDE SEQUENCE</scope>
    <source>
        <strain evidence="12">CCM 7403</strain>
    </source>
</reference>
<evidence type="ECO:0000256" key="7">
    <source>
        <dbReference type="ARBA" id="ARBA00022989"/>
    </source>
</evidence>
<evidence type="ECO:0000256" key="8">
    <source>
        <dbReference type="ARBA" id="ARBA00023136"/>
    </source>
</evidence>
<feature type="transmembrane region" description="Helical" evidence="11">
    <location>
        <begin position="32"/>
        <end position="51"/>
    </location>
</feature>
<name>A0A4P7UCD8_9ACTN</name>
<evidence type="ECO:0000256" key="5">
    <source>
        <dbReference type="ARBA" id="ARBA00022692"/>
    </source>
</evidence>
<organism evidence="13 14">
    <name type="scientific">Nocardioides daphniae</name>
    <dbReference type="NCBI Taxonomy" id="402297"/>
    <lineage>
        <taxon>Bacteria</taxon>
        <taxon>Bacillati</taxon>
        <taxon>Actinomycetota</taxon>
        <taxon>Actinomycetes</taxon>
        <taxon>Propionibacteriales</taxon>
        <taxon>Nocardioidaceae</taxon>
        <taxon>Nocardioides</taxon>
    </lineage>
</organism>
<proteinExistence type="inferred from homology"/>
<evidence type="ECO:0000313" key="13">
    <source>
        <dbReference type="EMBL" id="QCC76958.1"/>
    </source>
</evidence>
<sequence length="132" mass="14943">MKIEAWLFAVCGIFFLLVTPAYWVITHDWTGTSALTMSTFLALMVAGYLGFHANRMDARLEDRKDAEIAEGAGEYGFFPPYSWWPLWCSLPLGLGVYALALGAWWLFIMAFALGMVATAGWIYEYYRGEHAH</sequence>
<comment type="subunit">
    <text evidence="10">Associates with subunits I, II and III to form cytochrome c oxidase.</text>
</comment>
<dbReference type="EMBL" id="BMCK01000002">
    <property type="protein sequence ID" value="GGD18143.1"/>
    <property type="molecule type" value="Genomic_DNA"/>
</dbReference>
<evidence type="ECO:0000256" key="6">
    <source>
        <dbReference type="ARBA" id="ARBA00022967"/>
    </source>
</evidence>
<comment type="function">
    <text evidence="1 10">Part of cytochrome c oxidase, its function is unknown.</text>
</comment>
<feature type="transmembrane region" description="Helical" evidence="11">
    <location>
        <begin position="94"/>
        <end position="123"/>
    </location>
</feature>
<keyword evidence="6 10" id="KW-1278">Translocase</keyword>
<dbReference type="AlphaFoldDB" id="A0A4P7UCD8"/>
<keyword evidence="7 11" id="KW-1133">Transmembrane helix</keyword>
<dbReference type="RefSeq" id="WP_135832004.1">
    <property type="nucleotide sequence ID" value="NZ_BMCK01000002.1"/>
</dbReference>
<dbReference type="PIRSF" id="PIRSF017385">
    <property type="entry name" value="CtaF"/>
    <property type="match status" value="1"/>
</dbReference>
<keyword evidence="15" id="KW-1185">Reference proteome</keyword>
<comment type="catalytic activity">
    <reaction evidence="9 10">
        <text>4 Fe(II)-[cytochrome c] + O2 + 8 H(+)(in) = 4 Fe(III)-[cytochrome c] + 2 H2O + 4 H(+)(out)</text>
        <dbReference type="Rhea" id="RHEA:11436"/>
        <dbReference type="Rhea" id="RHEA-COMP:10350"/>
        <dbReference type="Rhea" id="RHEA-COMP:14399"/>
        <dbReference type="ChEBI" id="CHEBI:15377"/>
        <dbReference type="ChEBI" id="CHEBI:15378"/>
        <dbReference type="ChEBI" id="CHEBI:15379"/>
        <dbReference type="ChEBI" id="CHEBI:29033"/>
        <dbReference type="ChEBI" id="CHEBI:29034"/>
        <dbReference type="EC" id="7.1.1.9"/>
    </reaction>
</comment>
<protein>
    <recommendedName>
        <fullName evidence="10">Cytochrome c oxidase polypeptide 4</fullName>
        <ecNumber evidence="10">7.1.1.9</ecNumber>
    </recommendedName>
    <alternativeName>
        <fullName evidence="10">Cytochrome aa3 subunit 4</fullName>
    </alternativeName>
    <alternativeName>
        <fullName evidence="10">Cytochrome c oxidase polypeptide IV</fullName>
    </alternativeName>
</protein>
<comment type="subcellular location">
    <subcellularLocation>
        <location evidence="2">Cell membrane</location>
        <topology evidence="2">Multi-pass membrane protein</topology>
    </subcellularLocation>
</comment>
<dbReference type="EMBL" id="CP038462">
    <property type="protein sequence ID" value="QCC76958.1"/>
    <property type="molecule type" value="Genomic_DNA"/>
</dbReference>
<keyword evidence="5 11" id="KW-0812">Transmembrane</keyword>
<evidence type="ECO:0000256" key="10">
    <source>
        <dbReference type="PIRNR" id="PIRNR017385"/>
    </source>
</evidence>
<evidence type="ECO:0000256" key="11">
    <source>
        <dbReference type="SAM" id="Phobius"/>
    </source>
</evidence>
<reference evidence="15" key="3">
    <citation type="journal article" date="2019" name="Int. J. Syst. Evol. Microbiol.">
        <title>The Global Catalogue of Microorganisms (GCM) 10K type strain sequencing project: providing services to taxonomists for standard genome sequencing and annotation.</title>
        <authorList>
            <consortium name="The Broad Institute Genomics Platform"/>
            <consortium name="The Broad Institute Genome Sequencing Center for Infectious Disease"/>
            <person name="Wu L."/>
            <person name="Ma J."/>
        </authorList>
    </citation>
    <scope>NUCLEOTIDE SEQUENCE [LARGE SCALE GENOMIC DNA]</scope>
    <source>
        <strain evidence="15">CCM 7403</strain>
    </source>
</reference>
<keyword evidence="4 10" id="KW-1003">Cell membrane</keyword>
<dbReference type="KEGG" id="ndp:E2C04_06550"/>
<dbReference type="InterPro" id="IPR021050">
    <property type="entry name" value="Cyt_c_oxidase_su4_actinobac"/>
</dbReference>
<feature type="transmembrane region" description="Helical" evidence="11">
    <location>
        <begin position="6"/>
        <end position="25"/>
    </location>
</feature>
<dbReference type="Proteomes" id="UP000630594">
    <property type="component" value="Unassembled WGS sequence"/>
</dbReference>
<dbReference type="Proteomes" id="UP000297025">
    <property type="component" value="Chromosome"/>
</dbReference>
<accession>A0A4P7UCD8</accession>
<dbReference type="Pfam" id="PF12270">
    <property type="entry name" value="Cyt_c_ox_IV"/>
    <property type="match status" value="1"/>
</dbReference>
<evidence type="ECO:0000256" key="2">
    <source>
        <dbReference type="ARBA" id="ARBA00004651"/>
    </source>
</evidence>
<dbReference type="EC" id="7.1.1.9" evidence="10"/>
<evidence type="ECO:0000313" key="14">
    <source>
        <dbReference type="Proteomes" id="UP000297025"/>
    </source>
</evidence>
<dbReference type="GO" id="GO:0004129">
    <property type="term" value="F:cytochrome-c oxidase activity"/>
    <property type="evidence" value="ECO:0007669"/>
    <property type="project" value="UniProtKB-EC"/>
</dbReference>